<evidence type="ECO:0000313" key="3">
    <source>
        <dbReference type="Proteomes" id="UP000291106"/>
    </source>
</evidence>
<evidence type="ECO:0000256" key="1">
    <source>
        <dbReference type="SAM" id="Phobius"/>
    </source>
</evidence>
<evidence type="ECO:0000313" key="2">
    <source>
        <dbReference type="EMBL" id="QBF82709.1"/>
    </source>
</evidence>
<feature type="transmembrane region" description="Helical" evidence="1">
    <location>
        <begin position="147"/>
        <end position="167"/>
    </location>
</feature>
<dbReference type="AlphaFoldDB" id="A0A411PGH4"/>
<dbReference type="EMBL" id="CP036200">
    <property type="protein sequence ID" value="QBF82709.1"/>
    <property type="molecule type" value="Genomic_DNA"/>
</dbReference>
<accession>A0A411PGH4</accession>
<dbReference type="Proteomes" id="UP000291106">
    <property type="component" value="Chromosome"/>
</dbReference>
<proteinExistence type="predicted"/>
<dbReference type="InterPro" id="IPR007395">
    <property type="entry name" value="Zn_peptidase_2"/>
</dbReference>
<reference evidence="2 3" key="1">
    <citation type="submission" date="2019-02" db="EMBL/GenBank/DDBJ databases">
        <title>Shewanella sp. D4-2 isolated from Dokdo Island.</title>
        <authorList>
            <person name="Baek K."/>
        </authorList>
    </citation>
    <scope>NUCLEOTIDE SEQUENCE [LARGE SCALE GENOMIC DNA]</scope>
    <source>
        <strain evidence="2 3">D4-2</strain>
    </source>
</reference>
<sequence length="229" mass="24965">MLWIILILVIACCVFLPGWWVNHVMSKYHQPTDRYRGKGNGGELARHLLDRFGLKDVRVEETNGGDHYDPAAKAVRLSPDNYSGYSLTAITVAAHEVGHAVQDSRGESLFLARQKLAGAAMVGERIASVMMLASPLVILLTRIPQAGMLTILIGVLSMGLSTIVHLVTLPVEFDASYGKALPMLQEGNYLHDGDLKHAEKILKAAALTYVAGSLASLLNLGRWIAVLRR</sequence>
<keyword evidence="1" id="KW-1133">Transmembrane helix</keyword>
<dbReference type="OrthoDB" id="9805386at2"/>
<gene>
    <name evidence="2" type="ORF">EXU30_08415</name>
</gene>
<protein>
    <submittedName>
        <fullName evidence="2">Zinc metallopeptidase</fullName>
    </submittedName>
</protein>
<organism evidence="2 3">
    <name type="scientific">Shewanella maritima</name>
    <dbReference type="NCBI Taxonomy" id="2520507"/>
    <lineage>
        <taxon>Bacteria</taxon>
        <taxon>Pseudomonadati</taxon>
        <taxon>Pseudomonadota</taxon>
        <taxon>Gammaproteobacteria</taxon>
        <taxon>Alteromonadales</taxon>
        <taxon>Shewanellaceae</taxon>
        <taxon>Shewanella</taxon>
    </lineage>
</organism>
<feature type="transmembrane region" description="Helical" evidence="1">
    <location>
        <begin position="201"/>
        <end position="220"/>
    </location>
</feature>
<dbReference type="PANTHER" id="PTHR36434:SF1">
    <property type="entry name" value="MEMBRANE PROTEASE YUGP-RELATED"/>
    <property type="match status" value="1"/>
</dbReference>
<dbReference type="KEGG" id="smai:EXU30_08415"/>
<feature type="transmembrane region" description="Helical" evidence="1">
    <location>
        <begin position="116"/>
        <end position="140"/>
    </location>
</feature>
<dbReference type="RefSeq" id="WP_130599107.1">
    <property type="nucleotide sequence ID" value="NZ_CP036200.1"/>
</dbReference>
<keyword evidence="1" id="KW-0812">Transmembrane</keyword>
<dbReference type="PANTHER" id="PTHR36434">
    <property type="entry name" value="MEMBRANE PROTEASE YUGP-RELATED"/>
    <property type="match status" value="1"/>
</dbReference>
<keyword evidence="3" id="KW-1185">Reference proteome</keyword>
<dbReference type="Pfam" id="PF04298">
    <property type="entry name" value="Zn_peptidase_2"/>
    <property type="match status" value="1"/>
</dbReference>
<name>A0A411PGH4_9GAMM</name>
<keyword evidence="1" id="KW-0472">Membrane</keyword>